<comment type="similarity">
    <text evidence="3">Belongs to the zyxin/ajuba family.</text>
</comment>
<dbReference type="Pfam" id="PF20929">
    <property type="entry name" value="PDCD10_N"/>
    <property type="match status" value="1"/>
</dbReference>
<dbReference type="GO" id="GO:0001725">
    <property type="term" value="C:stress fiber"/>
    <property type="evidence" value="ECO:0007669"/>
    <property type="project" value="TreeGrafter"/>
</dbReference>
<feature type="region of interest" description="Disordered" evidence="11">
    <location>
        <begin position="229"/>
        <end position="271"/>
    </location>
</feature>
<dbReference type="InterPro" id="IPR001781">
    <property type="entry name" value="Znf_LIM"/>
</dbReference>
<dbReference type="InterPro" id="IPR053750">
    <property type="entry name" value="PDCD10_Homolog"/>
</dbReference>
<gene>
    <name evidence="12" type="ORF">YQE_08424</name>
</gene>
<keyword evidence="10" id="KW-0440">LIM domain</keyword>
<evidence type="ECO:0000256" key="3">
    <source>
        <dbReference type="ARBA" id="ARBA00009611"/>
    </source>
</evidence>
<dbReference type="Gene3D" id="2.10.110.10">
    <property type="entry name" value="Cysteine Rich Protein"/>
    <property type="match status" value="3"/>
</dbReference>
<evidence type="ECO:0000256" key="9">
    <source>
        <dbReference type="ARBA" id="ARBA00022949"/>
    </source>
</evidence>
<reference evidence="12" key="1">
    <citation type="journal article" date="2013" name="Genome Biol.">
        <title>Draft genome of the mountain pine beetle, Dendroctonus ponderosae Hopkins, a major forest pest.</title>
        <authorList>
            <person name="Keeling C.I."/>
            <person name="Yuen M.M."/>
            <person name="Liao N.Y."/>
            <person name="Docking T.R."/>
            <person name="Chan S.K."/>
            <person name="Taylor G.A."/>
            <person name="Palmquist D.L."/>
            <person name="Jackman S.D."/>
            <person name="Nguyen A."/>
            <person name="Li M."/>
            <person name="Henderson H."/>
            <person name="Janes J.K."/>
            <person name="Zhao Y."/>
            <person name="Pandoh P."/>
            <person name="Moore R."/>
            <person name="Sperling F.A."/>
            <person name="Huber D.P."/>
            <person name="Birol I."/>
            <person name="Jones S.J."/>
            <person name="Bohlmann J."/>
        </authorList>
    </citation>
    <scope>NUCLEOTIDE SEQUENCE</scope>
</reference>
<dbReference type="FunFam" id="2.10.110.10:FF:000042">
    <property type="entry name" value="lipoma-preferred partner isoform X1"/>
    <property type="match status" value="1"/>
</dbReference>
<evidence type="ECO:0000256" key="7">
    <source>
        <dbReference type="ARBA" id="ARBA00022833"/>
    </source>
</evidence>
<keyword evidence="4" id="KW-0963">Cytoplasm</keyword>
<dbReference type="PANTHER" id="PTHR24207">
    <property type="entry name" value="ZYX102 PROTEIN"/>
    <property type="match status" value="1"/>
</dbReference>
<feature type="region of interest" description="Disordered" evidence="11">
    <location>
        <begin position="314"/>
        <end position="341"/>
    </location>
</feature>
<evidence type="ECO:0000256" key="6">
    <source>
        <dbReference type="ARBA" id="ARBA00022737"/>
    </source>
</evidence>
<feature type="region of interest" description="Disordered" evidence="11">
    <location>
        <begin position="487"/>
        <end position="506"/>
    </location>
</feature>
<dbReference type="InterPro" id="IPR048288">
    <property type="entry name" value="PDCD10_N"/>
</dbReference>
<dbReference type="AlphaFoldDB" id="N6U3C0"/>
<dbReference type="CDD" id="cd09351">
    <property type="entry name" value="LIM1_LPP"/>
    <property type="match status" value="1"/>
</dbReference>
<keyword evidence="6" id="KW-0677">Repeat</keyword>
<dbReference type="Gene3D" id="1.20.120.1950">
    <property type="match status" value="1"/>
</dbReference>
<dbReference type="PROSITE" id="PS00478">
    <property type="entry name" value="LIM_DOMAIN_1"/>
    <property type="match status" value="1"/>
</dbReference>
<accession>N6U3C0</accession>
<dbReference type="PANTHER" id="PTHR24207:SF2">
    <property type="entry name" value="ZYX102 PROTEIN"/>
    <property type="match status" value="1"/>
</dbReference>
<dbReference type="HOGENOM" id="CLU_001357_10_3_1"/>
<proteinExistence type="inferred from homology"/>
<dbReference type="CDD" id="cd09354">
    <property type="entry name" value="LIM2_LPP"/>
    <property type="match status" value="1"/>
</dbReference>
<dbReference type="GO" id="GO:0046872">
    <property type="term" value="F:metal ion binding"/>
    <property type="evidence" value="ECO:0007669"/>
    <property type="project" value="UniProtKB-KW"/>
</dbReference>
<sequence>MTMDDGTPVTTVILPVLIRHILSQMEKQDMGAAQTLRAAFAKAESSHPGLSLDFVMGMLKQADLAVNMNESILRLQGSVADTDEYKLNRSEDSFQELNRKSASLKKILSRIPDEISDRKKFLETIKEIASAIKKLLDAVNEACVYIPGTTGKQALDQKKREFVKYSKRFSNTLKDYFKEGNANSVFVSALFLIHQTNMIITTVKNKCEIPKMNDLDRQLSELALINKSELPPNPHLMNPGKKVGPAVPPKPKKQQPLVPQSYPLKQPVEPSYSSRIQSGQFYSNLPPPGSQALYSNTPNLRAADYARVSESNYANLPAGRNEDQYSRSASALSNSSLPRSTVSYGSGYATKNTRLVPMVFVQTQAQPLAFSTASTLGGSPKPYLPSQSDVTYSNVQMAPIRHNNSMIYSNLVHPPRDGGVYSNLPPSGGAFPNGGVYLCVQSIKDANHCRSGQIVSHVIVDDLPPPPPPLDMSSGLADYAPCTVNTNLPPPPEDLLPPPSPVSSSYSELRRATEPRQDFHNYSMGSQASSTYESIYEPINPRPPSQMSSRSNYSLYAPYSGASSAMTGPSQSVSRIGHNKEQEVDSLTDMLVQGMRPPTSIDHEDVYGVCVKCGDKIVGENSGCTAMNQLYHIKCFTCHHCAINLQGKPFYALDGRPYCEEDYLNTLEKCCVCQKPILDRILRATGKPYHPSCFCCVVCGKSLDGIRFTVDATNRVHCIEDFHKNFAPRCWVCKQPIMPEPGEEETVRVVALDHSFHIQCYKCEDCGLVLSSEAEGRGCYPLDGHVLCKSCNAKRVQALTSHMTTEL</sequence>
<evidence type="ECO:0000256" key="2">
    <source>
        <dbReference type="ARBA" id="ARBA00004496"/>
    </source>
</evidence>
<keyword evidence="8" id="KW-0130">Cell adhesion</keyword>
<evidence type="ECO:0000256" key="4">
    <source>
        <dbReference type="ARBA" id="ARBA00022490"/>
    </source>
</evidence>
<dbReference type="EMBL" id="KB741021">
    <property type="protein sequence ID" value="ENN75111.1"/>
    <property type="molecule type" value="Genomic_DNA"/>
</dbReference>
<dbReference type="OrthoDB" id="25414at2759"/>
<dbReference type="GO" id="GO:0005737">
    <property type="term" value="C:cytoplasm"/>
    <property type="evidence" value="ECO:0007669"/>
    <property type="project" value="UniProtKB-SubCell"/>
</dbReference>
<evidence type="ECO:0000256" key="11">
    <source>
        <dbReference type="SAM" id="MobiDB-lite"/>
    </source>
</evidence>
<dbReference type="FunFam" id="2.10.110.10:FF:000027">
    <property type="entry name" value="lipoma-preferred partner isoform X1"/>
    <property type="match status" value="1"/>
</dbReference>
<dbReference type="FunFam" id="2.10.110.10:FF:000109">
    <property type="entry name" value="Lipoma preferred partner"/>
    <property type="match status" value="1"/>
</dbReference>
<protein>
    <submittedName>
        <fullName evidence="12">Uncharacterized protein</fullName>
    </submittedName>
</protein>
<dbReference type="GO" id="GO:0098609">
    <property type="term" value="P:cell-cell adhesion"/>
    <property type="evidence" value="ECO:0007669"/>
    <property type="project" value="TreeGrafter"/>
</dbReference>
<feature type="non-terminal residue" evidence="12">
    <location>
        <position position="1"/>
    </location>
</feature>
<dbReference type="CDD" id="cd09437">
    <property type="entry name" value="LIM3_LPP"/>
    <property type="match status" value="1"/>
</dbReference>
<dbReference type="PROSITE" id="PS50023">
    <property type="entry name" value="LIM_DOMAIN_2"/>
    <property type="match status" value="3"/>
</dbReference>
<keyword evidence="5" id="KW-0479">Metal-binding</keyword>
<evidence type="ECO:0000256" key="1">
    <source>
        <dbReference type="ARBA" id="ARBA00004282"/>
    </source>
</evidence>
<evidence type="ECO:0000256" key="10">
    <source>
        <dbReference type="ARBA" id="ARBA00023038"/>
    </source>
</evidence>
<comment type="subcellular location">
    <subcellularLocation>
        <location evidence="1">Cell junction</location>
    </subcellularLocation>
    <subcellularLocation>
        <location evidence="2">Cytoplasm</location>
    </subcellularLocation>
</comment>
<feature type="compositionally biased region" description="Pro residues" evidence="11">
    <location>
        <begin position="488"/>
        <end position="501"/>
    </location>
</feature>
<dbReference type="SUPFAM" id="SSF57716">
    <property type="entry name" value="Glucocorticoid receptor-like (DNA-binding domain)"/>
    <property type="match status" value="3"/>
</dbReference>
<keyword evidence="7" id="KW-0862">Zinc</keyword>
<feature type="compositionally biased region" description="Low complexity" evidence="11">
    <location>
        <begin position="326"/>
        <end position="340"/>
    </location>
</feature>
<dbReference type="SMART" id="SM00132">
    <property type="entry name" value="LIM"/>
    <property type="match status" value="3"/>
</dbReference>
<evidence type="ECO:0000313" key="12">
    <source>
        <dbReference type="EMBL" id="ENN75111.1"/>
    </source>
</evidence>
<dbReference type="Pfam" id="PF06840">
    <property type="entry name" value="PDC10_C"/>
    <property type="match status" value="1"/>
</dbReference>
<keyword evidence="9" id="KW-0965">Cell junction</keyword>
<evidence type="ECO:0000256" key="8">
    <source>
        <dbReference type="ARBA" id="ARBA00022889"/>
    </source>
</evidence>
<organism evidence="12">
    <name type="scientific">Dendroctonus ponderosae</name>
    <name type="common">Mountain pine beetle</name>
    <dbReference type="NCBI Taxonomy" id="77166"/>
    <lineage>
        <taxon>Eukaryota</taxon>
        <taxon>Metazoa</taxon>
        <taxon>Ecdysozoa</taxon>
        <taxon>Arthropoda</taxon>
        <taxon>Hexapoda</taxon>
        <taxon>Insecta</taxon>
        <taxon>Pterygota</taxon>
        <taxon>Neoptera</taxon>
        <taxon>Endopterygota</taxon>
        <taxon>Coleoptera</taxon>
        <taxon>Polyphaga</taxon>
        <taxon>Cucujiformia</taxon>
        <taxon>Curculionidae</taxon>
        <taxon>Scolytinae</taxon>
        <taxon>Dendroctonus</taxon>
    </lineage>
</organism>
<dbReference type="GO" id="GO:0005925">
    <property type="term" value="C:focal adhesion"/>
    <property type="evidence" value="ECO:0007669"/>
    <property type="project" value="TreeGrafter"/>
</dbReference>
<evidence type="ECO:0000256" key="5">
    <source>
        <dbReference type="ARBA" id="ARBA00022723"/>
    </source>
</evidence>
<name>N6U3C0_DENPD</name>
<dbReference type="Pfam" id="PF00412">
    <property type="entry name" value="LIM"/>
    <property type="match status" value="3"/>
</dbReference>